<reference evidence="4" key="1">
    <citation type="journal article" date="2021" name="Microbiol. Resour. Announc.">
        <title>LGAAP: Leishmaniinae Genome Assembly and Annotation Pipeline.</title>
        <authorList>
            <person name="Almutairi H."/>
            <person name="Urbaniak M.D."/>
            <person name="Bates M.D."/>
            <person name="Jariyapan N."/>
            <person name="Kwakye-Nuako G."/>
            <person name="Thomaz-Soccol V."/>
            <person name="Al-Salem W.S."/>
            <person name="Dillon R.J."/>
            <person name="Bates P.A."/>
            <person name="Gatherer D."/>
        </authorList>
    </citation>
    <scope>NUCLEOTIDE SEQUENCE [LARGE SCALE GENOMIC DNA]</scope>
</reference>
<dbReference type="GeneID" id="92512595"/>
<feature type="domain" description="GST N-terminal" evidence="1">
    <location>
        <begin position="230"/>
        <end position="309"/>
    </location>
</feature>
<dbReference type="PANTHER" id="PTHR43968">
    <property type="match status" value="1"/>
</dbReference>
<dbReference type="InterPro" id="IPR010987">
    <property type="entry name" value="Glutathione-S-Trfase_C-like"/>
</dbReference>
<dbReference type="Gene3D" id="3.40.30.10">
    <property type="entry name" value="Glutaredoxin"/>
    <property type="match status" value="2"/>
</dbReference>
<dbReference type="Pfam" id="PF13409">
    <property type="entry name" value="GST_N_2"/>
    <property type="match status" value="1"/>
</dbReference>
<keyword evidence="4" id="KW-1185">Reference proteome</keyword>
<dbReference type="RefSeq" id="XP_067175458.1">
    <property type="nucleotide sequence ID" value="XM_067320083.1"/>
</dbReference>
<dbReference type="KEGG" id="lmat:92512595"/>
<dbReference type="PROSITE" id="PS50405">
    <property type="entry name" value="GST_CTER"/>
    <property type="match status" value="1"/>
</dbReference>
<dbReference type="InterPro" id="IPR036249">
    <property type="entry name" value="Thioredoxin-like_sf"/>
</dbReference>
<dbReference type="GO" id="GO:0005737">
    <property type="term" value="C:cytoplasm"/>
    <property type="evidence" value="ECO:0007669"/>
    <property type="project" value="TreeGrafter"/>
</dbReference>
<dbReference type="Pfam" id="PF16865">
    <property type="entry name" value="GST_C_5"/>
    <property type="match status" value="2"/>
</dbReference>
<sequence length="450" mass="50294">MATRALKLYVSATCPFCQRVEIAARERNILYERVLVGLREEMPQWYKEINPRETVPTLEVGGSEKRVVFESLLIARYLDNSTAPAGALMGASAIERHQIEFFLSQIGNFIGAAHQLLGDPLNSEKRKAVGVNAAYVDGLLAANQTTGPYFCDDTFTMADVAIVPFLVRLRPALMYYAGYDVFCKAPRMKVLWAAAVKRASVRDTLPTPQQCVENYRHLVPEDAPMMGANGGYVLYSNRLCPFADRVRLACQMRQFQVYLVEVPLHPQPEWYKNINPRETVPTLFTPCGEAIHESLLIAQYIDCVATEGAVLMPRGDMESEYEVGFFMENAENFVGALLSWYFGGGEDAQAELLWAAGELEKHLAKHPFGDGPFFGGKRMNAGDVAVLPFLLRAKSLRLEVAGGVKFFDQFPLLNGLMEAGMATPEARDVFCTPEEYRAHMHRLQQKAPEE</sequence>
<dbReference type="CDD" id="cd00570">
    <property type="entry name" value="GST_N_family"/>
    <property type="match status" value="1"/>
</dbReference>
<gene>
    <name evidence="3" type="ORF">LSCM1_02500</name>
</gene>
<dbReference type="EMBL" id="JAFEUZ010000033">
    <property type="protein sequence ID" value="KAG5469285.1"/>
    <property type="molecule type" value="Genomic_DNA"/>
</dbReference>
<proteinExistence type="predicted"/>
<dbReference type="PROSITE" id="PS50404">
    <property type="entry name" value="GST_NTER"/>
    <property type="match status" value="2"/>
</dbReference>
<accession>A0A836H2P9</accession>
<evidence type="ECO:0000313" key="3">
    <source>
        <dbReference type="EMBL" id="KAG5469285.1"/>
    </source>
</evidence>
<evidence type="ECO:0000259" key="2">
    <source>
        <dbReference type="PROSITE" id="PS50405"/>
    </source>
</evidence>
<dbReference type="Gene3D" id="1.20.1050.10">
    <property type="match status" value="2"/>
</dbReference>
<dbReference type="CDD" id="cd00299">
    <property type="entry name" value="GST_C_family"/>
    <property type="match status" value="1"/>
</dbReference>
<dbReference type="InterPro" id="IPR036282">
    <property type="entry name" value="Glutathione-S-Trfase_C_sf"/>
</dbReference>
<dbReference type="PANTHER" id="PTHR43968:SF6">
    <property type="entry name" value="GLUTATHIONE S-TRANSFERASE OMEGA"/>
    <property type="match status" value="1"/>
</dbReference>
<feature type="domain" description="GST C-terminal" evidence="2">
    <location>
        <begin position="92"/>
        <end position="218"/>
    </location>
</feature>
<dbReference type="InterPro" id="IPR041695">
    <property type="entry name" value="GST_C_5"/>
</dbReference>
<dbReference type="Pfam" id="PF13417">
    <property type="entry name" value="GST_N_3"/>
    <property type="match status" value="1"/>
</dbReference>
<evidence type="ECO:0000259" key="1">
    <source>
        <dbReference type="PROSITE" id="PS50404"/>
    </source>
</evidence>
<evidence type="ECO:0008006" key="5">
    <source>
        <dbReference type="Google" id="ProtNLM"/>
    </source>
</evidence>
<organism evidence="3 4">
    <name type="scientific">Leishmania martiniquensis</name>
    <dbReference type="NCBI Taxonomy" id="1580590"/>
    <lineage>
        <taxon>Eukaryota</taxon>
        <taxon>Discoba</taxon>
        <taxon>Euglenozoa</taxon>
        <taxon>Kinetoplastea</taxon>
        <taxon>Metakinetoplastina</taxon>
        <taxon>Trypanosomatida</taxon>
        <taxon>Trypanosomatidae</taxon>
        <taxon>Leishmaniinae</taxon>
        <taxon>Leishmania</taxon>
    </lineage>
</organism>
<dbReference type="AlphaFoldDB" id="A0A836H2P9"/>
<comment type="caution">
    <text evidence="3">The sequence shown here is derived from an EMBL/GenBank/DDBJ whole genome shotgun (WGS) entry which is preliminary data.</text>
</comment>
<dbReference type="InterPro" id="IPR040079">
    <property type="entry name" value="Glutathione_S-Trfase"/>
</dbReference>
<dbReference type="SUPFAM" id="SSF47616">
    <property type="entry name" value="GST C-terminal domain-like"/>
    <property type="match status" value="2"/>
</dbReference>
<dbReference type="SFLD" id="SFLDG00358">
    <property type="entry name" value="Main_(cytGST)"/>
    <property type="match status" value="1"/>
</dbReference>
<dbReference type="Proteomes" id="UP000673552">
    <property type="component" value="Unassembled WGS sequence"/>
</dbReference>
<dbReference type="OrthoDB" id="202840at2759"/>
<dbReference type="InterPro" id="IPR004045">
    <property type="entry name" value="Glutathione_S-Trfase_N"/>
</dbReference>
<dbReference type="PROSITE" id="PS51354">
    <property type="entry name" value="GLUTAREDOXIN_2"/>
    <property type="match status" value="1"/>
</dbReference>
<evidence type="ECO:0000313" key="4">
    <source>
        <dbReference type="Proteomes" id="UP000673552"/>
    </source>
</evidence>
<name>A0A836H2P9_9TRYP</name>
<feature type="domain" description="GST N-terminal" evidence="1">
    <location>
        <begin position="4"/>
        <end position="86"/>
    </location>
</feature>
<dbReference type="InterPro" id="IPR050983">
    <property type="entry name" value="GST_Omega/HSP26"/>
</dbReference>
<dbReference type="SUPFAM" id="SSF52833">
    <property type="entry name" value="Thioredoxin-like"/>
    <property type="match status" value="2"/>
</dbReference>
<dbReference type="SFLD" id="SFLDS00019">
    <property type="entry name" value="Glutathione_Transferase_(cytos"/>
    <property type="match status" value="1"/>
</dbReference>
<protein>
    <recommendedName>
        <fullName evidence="5">Thiol-dependent reductase 1</fullName>
    </recommendedName>
</protein>
<reference evidence="4" key="2">
    <citation type="journal article" date="2021" name="Sci. Data">
        <title>Chromosome-scale genome sequencing, assembly and annotation of six genomes from subfamily Leishmaniinae.</title>
        <authorList>
            <person name="Almutairi H."/>
            <person name="Urbaniak M.D."/>
            <person name="Bates M.D."/>
            <person name="Jariyapan N."/>
            <person name="Kwakye-Nuako G."/>
            <person name="Thomaz Soccol V."/>
            <person name="Al-Salem W.S."/>
            <person name="Dillon R.J."/>
            <person name="Bates P.A."/>
            <person name="Gatherer D."/>
        </authorList>
    </citation>
    <scope>NUCLEOTIDE SEQUENCE [LARGE SCALE GENOMIC DNA]</scope>
</reference>